<evidence type="ECO:0000313" key="1">
    <source>
        <dbReference type="EMBL" id="CBY08124.1"/>
    </source>
</evidence>
<evidence type="ECO:0008006" key="3">
    <source>
        <dbReference type="Google" id="ProtNLM"/>
    </source>
</evidence>
<dbReference type="InParanoid" id="E4X890"/>
<dbReference type="Proteomes" id="UP000001307">
    <property type="component" value="Unassembled WGS sequence"/>
</dbReference>
<evidence type="ECO:0000313" key="2">
    <source>
        <dbReference type="Proteomes" id="UP000001307"/>
    </source>
</evidence>
<gene>
    <name evidence="1" type="ORF">GSOID_T00004133001</name>
</gene>
<dbReference type="AlphaFoldDB" id="E4X890"/>
<accession>E4X890</accession>
<name>E4X890_OIKDI</name>
<organism evidence="1">
    <name type="scientific">Oikopleura dioica</name>
    <name type="common">Tunicate</name>
    <dbReference type="NCBI Taxonomy" id="34765"/>
    <lineage>
        <taxon>Eukaryota</taxon>
        <taxon>Metazoa</taxon>
        <taxon>Chordata</taxon>
        <taxon>Tunicata</taxon>
        <taxon>Appendicularia</taxon>
        <taxon>Copelata</taxon>
        <taxon>Oikopleuridae</taxon>
        <taxon>Oikopleura</taxon>
    </lineage>
</organism>
<reference evidence="1" key="1">
    <citation type="journal article" date="2010" name="Science">
        <title>Plasticity of animal genome architecture unmasked by rapid evolution of a pelagic tunicate.</title>
        <authorList>
            <person name="Denoeud F."/>
            <person name="Henriet S."/>
            <person name="Mungpakdee S."/>
            <person name="Aury J.M."/>
            <person name="Da Silva C."/>
            <person name="Brinkmann H."/>
            <person name="Mikhaleva J."/>
            <person name="Olsen L.C."/>
            <person name="Jubin C."/>
            <person name="Canestro C."/>
            <person name="Bouquet J.M."/>
            <person name="Danks G."/>
            <person name="Poulain J."/>
            <person name="Campsteijn C."/>
            <person name="Adamski M."/>
            <person name="Cross I."/>
            <person name="Yadetie F."/>
            <person name="Muffato M."/>
            <person name="Louis A."/>
            <person name="Butcher S."/>
            <person name="Tsagkogeorga G."/>
            <person name="Konrad A."/>
            <person name="Singh S."/>
            <person name="Jensen M.F."/>
            <person name="Cong E.H."/>
            <person name="Eikeseth-Otteraa H."/>
            <person name="Noel B."/>
            <person name="Anthouard V."/>
            <person name="Porcel B.M."/>
            <person name="Kachouri-Lafond R."/>
            <person name="Nishino A."/>
            <person name="Ugolini M."/>
            <person name="Chourrout P."/>
            <person name="Nishida H."/>
            <person name="Aasland R."/>
            <person name="Huzurbazar S."/>
            <person name="Westhof E."/>
            <person name="Delsuc F."/>
            <person name="Lehrach H."/>
            <person name="Reinhardt R."/>
            <person name="Weissenbach J."/>
            <person name="Roy S.W."/>
            <person name="Artiguenave F."/>
            <person name="Postlethwait J.H."/>
            <person name="Manak J.R."/>
            <person name="Thompson E.M."/>
            <person name="Jaillon O."/>
            <person name="Du Pasquier L."/>
            <person name="Boudinot P."/>
            <person name="Liberles D.A."/>
            <person name="Volff J.N."/>
            <person name="Philippe H."/>
            <person name="Lenhard B."/>
            <person name="Roest Crollius H."/>
            <person name="Wincker P."/>
            <person name="Chourrout D."/>
        </authorList>
    </citation>
    <scope>NUCLEOTIDE SEQUENCE [LARGE SCALE GENOMIC DNA]</scope>
</reference>
<dbReference type="EMBL" id="FN653029">
    <property type="protein sequence ID" value="CBY08124.1"/>
    <property type="molecule type" value="Genomic_DNA"/>
</dbReference>
<protein>
    <recommendedName>
        <fullName evidence="3">Selenoprotein F/M domain-containing protein</fullName>
    </recommendedName>
</protein>
<sequence length="76" mass="8363">MRPILIGTILHLVAPSDQEGSDCASLGFDQQVLECNTCKELSDFGLESIKKECLSCCKKSDEQIVTYKSAKFEVCS</sequence>
<dbReference type="OrthoDB" id="1910009at2759"/>
<keyword evidence="2" id="KW-1185">Reference proteome</keyword>
<proteinExistence type="predicted"/>